<accession>A0A2X2W7L2</accession>
<dbReference type="Gene3D" id="2.60.120.260">
    <property type="entry name" value="Galactose-binding domain-like"/>
    <property type="match status" value="1"/>
</dbReference>
<keyword evidence="1" id="KW-0326">Glycosidase</keyword>
<dbReference type="Proteomes" id="UP000250223">
    <property type="component" value="Unassembled WGS sequence"/>
</dbReference>
<evidence type="ECO:0000313" key="4">
    <source>
        <dbReference type="Proteomes" id="UP000250223"/>
    </source>
</evidence>
<proteinExistence type="predicted"/>
<keyword evidence="1" id="KW-0378">Hydrolase</keyword>
<name>A0A2X2W7L2_CLOCO</name>
<evidence type="ECO:0000313" key="3">
    <source>
        <dbReference type="EMBL" id="SQB33633.1"/>
    </source>
</evidence>
<dbReference type="EMBL" id="UAWC01000001">
    <property type="protein sequence ID" value="SQB33633.1"/>
    <property type="molecule type" value="Genomic_DNA"/>
</dbReference>
<evidence type="ECO:0000256" key="1">
    <source>
        <dbReference type="ARBA" id="ARBA00023295"/>
    </source>
</evidence>
<dbReference type="SUPFAM" id="SSF49785">
    <property type="entry name" value="Galactose-binding domain-like"/>
    <property type="match status" value="1"/>
</dbReference>
<sequence length="230" mass="26167">MCMVEKNLALNRPIIASESHHTGYTPEKAVDGDLSTGSGYLTSSATSAYLTIELDNAYAIQMVKLKQVFLSSYKGRCKNFVILASNDNDKYTILYEGMMQNDSALQEFPIKNTESYKYIRLLIKDNYEGYNSSNGIGEIEIYGTNYKFLIKQTDGYYSIKSEYYSDGKFQSLYLEGGEQPNENDYEKFGFMKINDILKPIQVGEETFKPYDKLENEFEICMATEKNGGIS</sequence>
<feature type="domain" description="F5/8 type C" evidence="2">
    <location>
        <begin position="1"/>
        <end position="144"/>
    </location>
</feature>
<organism evidence="3 4">
    <name type="scientific">Clostridium cochlearium</name>
    <dbReference type="NCBI Taxonomy" id="1494"/>
    <lineage>
        <taxon>Bacteria</taxon>
        <taxon>Bacillati</taxon>
        <taxon>Bacillota</taxon>
        <taxon>Clostridia</taxon>
        <taxon>Eubacteriales</taxon>
        <taxon>Clostridiaceae</taxon>
        <taxon>Clostridium</taxon>
    </lineage>
</organism>
<dbReference type="InterPro" id="IPR008979">
    <property type="entry name" value="Galactose-bd-like_sf"/>
</dbReference>
<dbReference type="GO" id="GO:0016798">
    <property type="term" value="F:hydrolase activity, acting on glycosyl bonds"/>
    <property type="evidence" value="ECO:0007669"/>
    <property type="project" value="UniProtKB-KW"/>
</dbReference>
<gene>
    <name evidence="3" type="ORF">NCTC13028_00614</name>
</gene>
<evidence type="ECO:0000259" key="2">
    <source>
        <dbReference type="PROSITE" id="PS50022"/>
    </source>
</evidence>
<dbReference type="PROSITE" id="PS50022">
    <property type="entry name" value="FA58C_3"/>
    <property type="match status" value="1"/>
</dbReference>
<protein>
    <submittedName>
        <fullName evidence="3">Cell adhesion domain-containing protein</fullName>
    </submittedName>
</protein>
<dbReference type="InterPro" id="IPR000421">
    <property type="entry name" value="FA58C"/>
</dbReference>
<dbReference type="AlphaFoldDB" id="A0A2X2W7L2"/>
<reference evidence="3 4" key="1">
    <citation type="submission" date="2018-06" db="EMBL/GenBank/DDBJ databases">
        <authorList>
            <consortium name="Pathogen Informatics"/>
            <person name="Doyle S."/>
        </authorList>
    </citation>
    <scope>NUCLEOTIDE SEQUENCE [LARGE SCALE GENOMIC DNA]</scope>
    <source>
        <strain evidence="3 4">NCTC13028</strain>
    </source>
</reference>
<dbReference type="Pfam" id="PF00754">
    <property type="entry name" value="F5_F8_type_C"/>
    <property type="match status" value="1"/>
</dbReference>